<protein>
    <recommendedName>
        <fullName evidence="2">Mannosyl-glycoprotein endo-beta-N-acetylglucosamidase-like domain-containing protein</fullName>
    </recommendedName>
</protein>
<comment type="caution">
    <text evidence="3">The sequence shown here is derived from an EMBL/GenBank/DDBJ whole genome shotgun (WGS) entry which is preliminary data.</text>
</comment>
<dbReference type="EMBL" id="BMOV01000008">
    <property type="protein sequence ID" value="GGO14551.1"/>
    <property type="molecule type" value="Genomic_DNA"/>
</dbReference>
<feature type="domain" description="Mannosyl-glycoprotein endo-beta-N-acetylglucosamidase-like" evidence="2">
    <location>
        <begin position="151"/>
        <end position="282"/>
    </location>
</feature>
<name>A0ABQ2LGS9_9PROT</name>
<accession>A0ABQ2LGS9</accession>
<evidence type="ECO:0000313" key="4">
    <source>
        <dbReference type="Proteomes" id="UP000602381"/>
    </source>
</evidence>
<reference evidence="4" key="1">
    <citation type="journal article" date="2019" name="Int. J. Syst. Evol. Microbiol.">
        <title>The Global Catalogue of Microorganisms (GCM) 10K type strain sequencing project: providing services to taxonomists for standard genome sequencing and annotation.</title>
        <authorList>
            <consortium name="The Broad Institute Genomics Platform"/>
            <consortium name="The Broad Institute Genome Sequencing Center for Infectious Disease"/>
            <person name="Wu L."/>
            <person name="Ma J."/>
        </authorList>
    </citation>
    <scope>NUCLEOTIDE SEQUENCE [LARGE SCALE GENOMIC DNA]</scope>
    <source>
        <strain evidence="4">JCM 17843</strain>
    </source>
</reference>
<sequence length="327" mass="37321">MRKLFLFLTPALLFVAILAMAVFQGNMARERAFSADRVVYARHLAPPDALDQLYQKLGYRLPDIRKGAHAVPRIFFASLPDGLQDIPRATDRKRAFIATMLPLILRVNELVLEDRKRLLTLMEQRAKEARLSTLNKRWLHRLARTYGLGSDFKIRDDSLKRLAKRVDIVPPSLALAQAAIESGWGTSRFAQTGNALYGQWTWNDEDNGIVPTRRGSGKTHRIKAFDFLIDSVRGYIRNINRNRAYTHLRTIRQTLRANDQPVTGRPLTPGLIQYSERREAYVQDLQSIISGNRLEDFDAARLAARSTIWGKTPKPPKPPKPFAQKKL</sequence>
<dbReference type="InterPro" id="IPR002901">
    <property type="entry name" value="MGlyc_endo_b_GlcNAc-like_dom"/>
</dbReference>
<evidence type="ECO:0000256" key="1">
    <source>
        <dbReference type="SAM" id="MobiDB-lite"/>
    </source>
</evidence>
<organism evidence="3 4">
    <name type="scientific">Iodidimonas muriae</name>
    <dbReference type="NCBI Taxonomy" id="261467"/>
    <lineage>
        <taxon>Bacteria</taxon>
        <taxon>Pseudomonadati</taxon>
        <taxon>Pseudomonadota</taxon>
        <taxon>Alphaproteobacteria</taxon>
        <taxon>Iodidimonadales</taxon>
        <taxon>Iodidimonadaceae</taxon>
        <taxon>Iodidimonas</taxon>
    </lineage>
</organism>
<dbReference type="SMART" id="SM00047">
    <property type="entry name" value="LYZ2"/>
    <property type="match status" value="1"/>
</dbReference>
<gene>
    <name evidence="3" type="ORF">GCM10007972_21870</name>
</gene>
<dbReference type="Proteomes" id="UP000602381">
    <property type="component" value="Unassembled WGS sequence"/>
</dbReference>
<dbReference type="Gene3D" id="1.10.530.10">
    <property type="match status" value="1"/>
</dbReference>
<feature type="region of interest" description="Disordered" evidence="1">
    <location>
        <begin position="308"/>
        <end position="327"/>
    </location>
</feature>
<evidence type="ECO:0000259" key="2">
    <source>
        <dbReference type="SMART" id="SM00047"/>
    </source>
</evidence>
<dbReference type="RefSeq" id="WP_188873925.1">
    <property type="nucleotide sequence ID" value="NZ_BMOV01000008.1"/>
</dbReference>
<keyword evidence="4" id="KW-1185">Reference proteome</keyword>
<dbReference type="PANTHER" id="PTHR40572">
    <property type="entry name" value="PROTEIN BAX"/>
    <property type="match status" value="1"/>
</dbReference>
<evidence type="ECO:0000313" key="3">
    <source>
        <dbReference type="EMBL" id="GGO14551.1"/>
    </source>
</evidence>
<dbReference type="PANTHER" id="PTHR40572:SF1">
    <property type="entry name" value="PROTEIN BAX"/>
    <property type="match status" value="1"/>
</dbReference>
<proteinExistence type="predicted"/>
<dbReference type="InterPro" id="IPR053195">
    <property type="entry name" value="Bax-like"/>
</dbReference>
<dbReference type="Pfam" id="PF01832">
    <property type="entry name" value="Glucosaminidase"/>
    <property type="match status" value="1"/>
</dbReference>